<dbReference type="AlphaFoldDB" id="A0A7S3FXY5"/>
<dbReference type="EMBL" id="HBIA01018718">
    <property type="protein sequence ID" value="CAE0237468.1"/>
    <property type="molecule type" value="Transcribed_RNA"/>
</dbReference>
<gene>
    <name evidence="1" type="ORF">SRAS04492_LOCUS9277</name>
</gene>
<sequence length="183" mass="20832">MSLLGNAFNSSNCSISAVLLDYQDYFDLTNSFIFSLIHHPVEDSDNCTMCAFIGDSVGAIQESIVALEASRKMWEDPNAIKKLEFWPQTSRLLFLYLMFVSAFVNIDKIYKYPPVKAFLDELFSKFDFSIEIEVIINMVNSWNRTEIMLAEIPGLTCKQIGARIGLSLRFLFNVVLEEVLDDA</sequence>
<proteinExistence type="predicted"/>
<reference evidence="1" key="1">
    <citation type="submission" date="2021-01" db="EMBL/GenBank/DDBJ databases">
        <authorList>
            <person name="Corre E."/>
            <person name="Pelletier E."/>
            <person name="Niang G."/>
            <person name="Scheremetjew M."/>
            <person name="Finn R."/>
            <person name="Kale V."/>
            <person name="Holt S."/>
            <person name="Cochrane G."/>
            <person name="Meng A."/>
            <person name="Brown T."/>
            <person name="Cohen L."/>
        </authorList>
    </citation>
    <scope>NUCLEOTIDE SEQUENCE</scope>
    <source>
        <strain evidence="1">Ras09</strain>
    </source>
</reference>
<protein>
    <submittedName>
        <fullName evidence="1">Uncharacterized protein</fullName>
    </submittedName>
</protein>
<accession>A0A7S3FXY5</accession>
<evidence type="ECO:0000313" key="1">
    <source>
        <dbReference type="EMBL" id="CAE0237468.1"/>
    </source>
</evidence>
<organism evidence="1">
    <name type="scientific">Strombidium rassoulzadegani</name>
    <dbReference type="NCBI Taxonomy" id="1082188"/>
    <lineage>
        <taxon>Eukaryota</taxon>
        <taxon>Sar</taxon>
        <taxon>Alveolata</taxon>
        <taxon>Ciliophora</taxon>
        <taxon>Intramacronucleata</taxon>
        <taxon>Spirotrichea</taxon>
        <taxon>Oligotrichia</taxon>
        <taxon>Strombidiidae</taxon>
        <taxon>Strombidium</taxon>
    </lineage>
</organism>
<name>A0A7S3FXY5_9SPIT</name>